<dbReference type="GO" id="GO:1904680">
    <property type="term" value="F:peptide transmembrane transporter activity"/>
    <property type="evidence" value="ECO:0007669"/>
    <property type="project" value="TreeGrafter"/>
</dbReference>
<evidence type="ECO:0000313" key="4">
    <source>
        <dbReference type="EMBL" id="BAL59822.1"/>
    </source>
</evidence>
<dbReference type="PIRSF" id="PIRSF002741">
    <property type="entry name" value="MppA"/>
    <property type="match status" value="1"/>
</dbReference>
<dbReference type="InterPro" id="IPR030678">
    <property type="entry name" value="Peptide/Ni-bd"/>
</dbReference>
<reference evidence="4" key="2">
    <citation type="journal article" date="2012" name="PLoS ONE">
        <title>A Deeply Branching Thermophilic Bacterium with an Ancient Acetyl-CoA Pathway Dominates a Subsurface Ecosystem.</title>
        <authorList>
            <person name="Takami H."/>
            <person name="Noguchi H."/>
            <person name="Takaki Y."/>
            <person name="Uchiyama I."/>
            <person name="Toyoda A."/>
            <person name="Nishi S."/>
            <person name="Chee G.-J."/>
            <person name="Arai W."/>
            <person name="Nunoura T."/>
            <person name="Itoh T."/>
            <person name="Hattori M."/>
            <person name="Takai K."/>
        </authorList>
    </citation>
    <scope>NUCLEOTIDE SEQUENCE</scope>
</reference>
<gene>
    <name evidence="4" type="ORF">HGMM_OP4C458</name>
</gene>
<dbReference type="PANTHER" id="PTHR30290:SF34">
    <property type="entry name" value="ABC TRANSPORTER, PERIPLASMIC OLIGO-PEPTIDE BINDING PROTEIN, PUTATIVE-RELATED"/>
    <property type="match status" value="1"/>
</dbReference>
<dbReference type="InterPro" id="IPR039424">
    <property type="entry name" value="SBP_5"/>
</dbReference>
<dbReference type="Pfam" id="PF00496">
    <property type="entry name" value="SBP_bac_5"/>
    <property type="match status" value="1"/>
</dbReference>
<organism evidence="4">
    <name type="scientific">Acetithermum autotrophicum</name>
    <dbReference type="NCBI Taxonomy" id="1446466"/>
    <lineage>
        <taxon>Bacteria</taxon>
        <taxon>Candidatus Bipolaricaulota</taxon>
        <taxon>Candidatus Acetithermum</taxon>
    </lineage>
</organism>
<evidence type="ECO:0000256" key="2">
    <source>
        <dbReference type="ARBA" id="ARBA00022729"/>
    </source>
</evidence>
<dbReference type="GO" id="GO:0042597">
    <property type="term" value="C:periplasmic space"/>
    <property type="evidence" value="ECO:0007669"/>
    <property type="project" value="UniProtKB-ARBA"/>
</dbReference>
<dbReference type="AlphaFoldDB" id="H5STH2"/>
<dbReference type="CDD" id="cd08512">
    <property type="entry name" value="PBP2_NikA_DppA_OppA_like_7"/>
    <property type="match status" value="1"/>
</dbReference>
<evidence type="ECO:0000256" key="1">
    <source>
        <dbReference type="ARBA" id="ARBA00005695"/>
    </source>
</evidence>
<proteinExistence type="inferred from homology"/>
<comment type="similarity">
    <text evidence="1">Belongs to the bacterial solute-binding protein 5 family.</text>
</comment>
<dbReference type="InterPro" id="IPR000914">
    <property type="entry name" value="SBP_5_dom"/>
</dbReference>
<dbReference type="PANTHER" id="PTHR30290">
    <property type="entry name" value="PERIPLASMIC BINDING COMPONENT OF ABC TRANSPORTER"/>
    <property type="match status" value="1"/>
</dbReference>
<dbReference type="PROSITE" id="PS01040">
    <property type="entry name" value="SBP_BACTERIAL_5"/>
    <property type="match status" value="1"/>
</dbReference>
<dbReference type="GO" id="GO:0015833">
    <property type="term" value="P:peptide transport"/>
    <property type="evidence" value="ECO:0007669"/>
    <property type="project" value="TreeGrafter"/>
</dbReference>
<keyword evidence="2" id="KW-0732">Signal</keyword>
<reference evidence="4" key="1">
    <citation type="journal article" date="2005" name="Environ. Microbiol.">
        <title>Genetic and functional properties of uncultivated thermophilic crenarchaeotes from a subsurface gold mine as revealed by analysis of genome fragments.</title>
        <authorList>
            <person name="Nunoura T."/>
            <person name="Hirayama H."/>
            <person name="Takami H."/>
            <person name="Oida H."/>
            <person name="Nishi S."/>
            <person name="Shimamura S."/>
            <person name="Suzuki Y."/>
            <person name="Inagaki F."/>
            <person name="Takai K."/>
            <person name="Nealson K.H."/>
            <person name="Horikoshi K."/>
        </authorList>
    </citation>
    <scope>NUCLEOTIDE SEQUENCE</scope>
</reference>
<protein>
    <submittedName>
        <fullName evidence="4">Peptide/nickel transport system substrate-binding protein</fullName>
    </submittedName>
</protein>
<sequence length="613" mass="69982">MKAVWRWSSLALVVMLIFGVTSGVAQIKNPDTYIYGSIGDLETLDPAWHYDTSSATAIMNMYDSLIFYKREKIDEFEPALAESWTISPDGKTYTFKIKKGIKFHEGGDLSPDDVAYSLQRGLLQDRSGGPQWVLLDPILGVTAIDDLAKQVGDVKACEMVKEAISVQGDNVVIKLRIPFSPMLQILAGTWGAVLDKEWMIAQGDWDGKCDNWRKWHDPAAEKSTIFNKANGTGPYKLEKWTPGEEIRYTRFDGHWRGKAPLAKVVYKVMPEWGTRLAAFQAGDLDSMDVPRAFVAQMDPLVQQGKAVMYKDLPTNTAQDAFFNFKVEEKSPFVPLLGRDKKPDLFSDIHMRKAFNHCLDTDTYIKEAWLGEAKRRRGPIPSGLLGYNPEQPVYEFSLEKCEAELKLAWGGTADKPGPAWEQGFQVTLTYNTGNVQRKIAAELLEKNIESFNAKRGRAPSINVNVLDMPWPSYLKALDAEQLAVFWIGWLEDYHHPHNWVQPYLESNGAFGGFQQFEVIQNVHYEPVHAKGILQPKDYKNLQEMWDDLIDKALLETDLKKQEKIYFDIQRLAMEWAVDIFQAELLGRRYFQPWVKGWYHNPAYPGDWWFVLSKG</sequence>
<dbReference type="SUPFAM" id="SSF53850">
    <property type="entry name" value="Periplasmic binding protein-like II"/>
    <property type="match status" value="1"/>
</dbReference>
<dbReference type="InterPro" id="IPR023765">
    <property type="entry name" value="SBP_5_CS"/>
</dbReference>
<feature type="domain" description="Solute-binding protein family 5" evidence="3">
    <location>
        <begin position="75"/>
        <end position="508"/>
    </location>
</feature>
<dbReference type="EMBL" id="AP011803">
    <property type="protein sequence ID" value="BAL59822.1"/>
    <property type="molecule type" value="Genomic_DNA"/>
</dbReference>
<dbReference type="Gene3D" id="3.40.190.10">
    <property type="entry name" value="Periplasmic binding protein-like II"/>
    <property type="match status" value="1"/>
</dbReference>
<accession>H5STH2</accession>
<name>H5STH2_ACEAU</name>
<evidence type="ECO:0000259" key="3">
    <source>
        <dbReference type="Pfam" id="PF00496"/>
    </source>
</evidence>
<dbReference type="GO" id="GO:0043190">
    <property type="term" value="C:ATP-binding cassette (ABC) transporter complex"/>
    <property type="evidence" value="ECO:0007669"/>
    <property type="project" value="InterPro"/>
</dbReference>
<dbReference type="Gene3D" id="3.10.105.10">
    <property type="entry name" value="Dipeptide-binding Protein, Domain 3"/>
    <property type="match status" value="1"/>
</dbReference>